<dbReference type="GO" id="GO:0016887">
    <property type="term" value="F:ATP hydrolysis activity"/>
    <property type="evidence" value="ECO:0007669"/>
    <property type="project" value="TreeGrafter"/>
</dbReference>
<dbReference type="PANTHER" id="PTHR30258">
    <property type="entry name" value="TYPE II SECRETION SYSTEM PROTEIN GSPE-RELATED"/>
    <property type="match status" value="1"/>
</dbReference>
<organism evidence="5">
    <name type="scientific">Metalysinibacillus saudimassiliensis</name>
    <dbReference type="NCBI Taxonomy" id="1461583"/>
    <lineage>
        <taxon>Bacteria</taxon>
        <taxon>Bacillati</taxon>
        <taxon>Bacillota</taxon>
        <taxon>Bacilli</taxon>
        <taxon>Bacillales</taxon>
        <taxon>Caryophanaceae</taxon>
        <taxon>Metalysinibacillus</taxon>
    </lineage>
</organism>
<name>A0A078MBZ9_9BACL</name>
<protein>
    <submittedName>
        <fullName evidence="5">Type II secretion system protein E</fullName>
    </submittedName>
</protein>
<dbReference type="SUPFAM" id="SSF52540">
    <property type="entry name" value="P-loop containing nucleoside triphosphate hydrolases"/>
    <property type="match status" value="1"/>
</dbReference>
<dbReference type="NCBIfam" id="NF041000">
    <property type="entry name" value="ATPase_ComGA"/>
    <property type="match status" value="1"/>
</dbReference>
<keyword evidence="2" id="KW-0547">Nucleotide-binding</keyword>
<accession>A0A078MBZ9</accession>
<dbReference type="GO" id="GO:0005524">
    <property type="term" value="F:ATP binding"/>
    <property type="evidence" value="ECO:0007669"/>
    <property type="project" value="UniProtKB-KW"/>
</dbReference>
<evidence type="ECO:0000256" key="1">
    <source>
        <dbReference type="ARBA" id="ARBA00006611"/>
    </source>
</evidence>
<dbReference type="HOGENOM" id="CLU_013446_3_0_9"/>
<dbReference type="InterPro" id="IPR047667">
    <property type="entry name" value="ATPase_ComGA"/>
</dbReference>
<dbReference type="PATRIC" id="fig|1461583.4.peg.2136"/>
<dbReference type="InterPro" id="IPR001482">
    <property type="entry name" value="T2SS/T4SS_dom"/>
</dbReference>
<evidence type="ECO:0000313" key="5">
    <source>
        <dbReference type="EMBL" id="CEA04938.1"/>
    </source>
</evidence>
<dbReference type="Gene3D" id="3.30.450.90">
    <property type="match status" value="1"/>
</dbReference>
<dbReference type="PROSITE" id="PS00662">
    <property type="entry name" value="T2SP_E"/>
    <property type="match status" value="1"/>
</dbReference>
<dbReference type="AlphaFoldDB" id="A0A078MBZ9"/>
<sequence length="331" mass="36859">MVVESVIEKKCDQLLQKAIQFNASDIQLTPLETNYYVYFKRNNYRMEVGEITTDLAERMISYFKFLSSLDISEKRKPQSGAFKQQISTTLYAFRVSTLPAVQMKESLIIRVLLQNQSTELETLSYFPQSAKSLLALTQNEQGIIILTGATGSGKTTSLYSLIHHSAHALNRNVISLEDPVESNQQNILQIQVNERAGVTYATGLKAILRHSPDVIMVGEIRDTDTAKVAIEAALTGHLVLTTVHAKDTVGCLYRMLSLGISFEDLRQSVIGIVAQQLITVADERTAIYEILQGDALREAFSAIRAGDWYSIPTELSLAYQKRCIANLETSS</sequence>
<gene>
    <name evidence="5" type="primary">epsE</name>
    <name evidence="5" type="ORF">BN1050_02218</name>
</gene>
<dbReference type="EMBL" id="LN483076">
    <property type="protein sequence ID" value="CEA04938.1"/>
    <property type="molecule type" value="Genomic_DNA"/>
</dbReference>
<dbReference type="PANTHER" id="PTHR30258:SF2">
    <property type="entry name" value="COMG OPERON PROTEIN 1"/>
    <property type="match status" value="1"/>
</dbReference>
<dbReference type="CDD" id="cd01129">
    <property type="entry name" value="PulE-GspE-like"/>
    <property type="match status" value="1"/>
</dbReference>
<reference evidence="5" key="1">
    <citation type="submission" date="2014-07" db="EMBL/GenBank/DDBJ databases">
        <authorList>
            <person name="Urmite Genomes Urmite Genomes"/>
        </authorList>
    </citation>
    <scope>NUCLEOTIDE SEQUENCE</scope>
    <source>
        <strain evidence="5">13S34_air</strain>
    </source>
</reference>
<dbReference type="Pfam" id="PF00437">
    <property type="entry name" value="T2SSE"/>
    <property type="match status" value="1"/>
</dbReference>
<evidence type="ECO:0000259" key="4">
    <source>
        <dbReference type="PROSITE" id="PS00662"/>
    </source>
</evidence>
<dbReference type="GO" id="GO:0005886">
    <property type="term" value="C:plasma membrane"/>
    <property type="evidence" value="ECO:0007669"/>
    <property type="project" value="TreeGrafter"/>
</dbReference>
<comment type="similarity">
    <text evidence="1">Belongs to the GSP E family.</text>
</comment>
<feature type="domain" description="Bacterial type II secretion system protein E" evidence="4">
    <location>
        <begin position="208"/>
        <end position="222"/>
    </location>
</feature>
<evidence type="ECO:0000256" key="2">
    <source>
        <dbReference type="ARBA" id="ARBA00022741"/>
    </source>
</evidence>
<keyword evidence="3" id="KW-0067">ATP-binding</keyword>
<proteinExistence type="inferred from homology"/>
<evidence type="ECO:0000256" key="3">
    <source>
        <dbReference type="ARBA" id="ARBA00022840"/>
    </source>
</evidence>
<dbReference type="Gene3D" id="3.40.50.300">
    <property type="entry name" value="P-loop containing nucleotide triphosphate hydrolases"/>
    <property type="match status" value="1"/>
</dbReference>
<dbReference type="InterPro" id="IPR027417">
    <property type="entry name" value="P-loop_NTPase"/>
</dbReference>